<dbReference type="RefSeq" id="WP_092778498.1">
    <property type="nucleotide sequence ID" value="NZ_FORA01000001.1"/>
</dbReference>
<organism evidence="1 2">
    <name type="scientific">Jannaschia pohangensis</name>
    <dbReference type="NCBI Taxonomy" id="390807"/>
    <lineage>
        <taxon>Bacteria</taxon>
        <taxon>Pseudomonadati</taxon>
        <taxon>Pseudomonadota</taxon>
        <taxon>Alphaproteobacteria</taxon>
        <taxon>Rhodobacterales</taxon>
        <taxon>Roseobacteraceae</taxon>
        <taxon>Jannaschia</taxon>
    </lineage>
</organism>
<name>A0A1I3JZX9_9RHOB</name>
<protein>
    <submittedName>
        <fullName evidence="1">Uncharacterized protein</fullName>
    </submittedName>
</protein>
<proteinExistence type="predicted"/>
<sequence length="187" mass="21800">MPKRDALIKKDVVYSDPPETPWWWINPFVIFQPVWYLVWDVPRTLLRVARGEPLISPFESAILDIAVEHWPEETAEIVRSQMKEINYVNRMCYKRSSETILYKSTPFGLSFKRKKMFSYPYSETVILATVHVHAEGVKVGCDILVLEQSLWGFEFDRDMTYLHRAGSLEVLKVDIDPSPINQFGDMA</sequence>
<dbReference type="AlphaFoldDB" id="A0A1I3JZX9"/>
<keyword evidence="2" id="KW-1185">Reference proteome</keyword>
<reference evidence="1 2" key="1">
    <citation type="submission" date="2016-10" db="EMBL/GenBank/DDBJ databases">
        <authorList>
            <person name="de Groot N.N."/>
        </authorList>
    </citation>
    <scope>NUCLEOTIDE SEQUENCE [LARGE SCALE GENOMIC DNA]</scope>
    <source>
        <strain evidence="1 2">DSM 19073</strain>
    </source>
</reference>
<evidence type="ECO:0000313" key="2">
    <source>
        <dbReference type="Proteomes" id="UP000199110"/>
    </source>
</evidence>
<evidence type="ECO:0000313" key="1">
    <source>
        <dbReference type="EMBL" id="SFI65736.1"/>
    </source>
</evidence>
<dbReference type="Proteomes" id="UP000199110">
    <property type="component" value="Unassembled WGS sequence"/>
</dbReference>
<dbReference type="OrthoDB" id="9897451at2"/>
<accession>A0A1I3JZX9</accession>
<dbReference type="EMBL" id="FORA01000001">
    <property type="protein sequence ID" value="SFI65736.1"/>
    <property type="molecule type" value="Genomic_DNA"/>
</dbReference>
<gene>
    <name evidence="1" type="ORF">SAMN04488095_1488</name>
</gene>